<reference evidence="2" key="1">
    <citation type="journal article" date="2010" name="Nat. Biotechnol.">
        <title>Draft genome sequence of the oilseed species Ricinus communis.</title>
        <authorList>
            <person name="Chan A.P."/>
            <person name="Crabtree J."/>
            <person name="Zhao Q."/>
            <person name="Lorenzi H."/>
            <person name="Orvis J."/>
            <person name="Puiu D."/>
            <person name="Melake-Berhan A."/>
            <person name="Jones K.M."/>
            <person name="Redman J."/>
            <person name="Chen G."/>
            <person name="Cahoon E.B."/>
            <person name="Gedil M."/>
            <person name="Stanke M."/>
            <person name="Haas B.J."/>
            <person name="Wortman J.R."/>
            <person name="Fraser-Liggett C.M."/>
            <person name="Ravel J."/>
            <person name="Rabinowicz P.D."/>
        </authorList>
    </citation>
    <scope>NUCLEOTIDE SEQUENCE [LARGE SCALE GENOMIC DNA]</scope>
    <source>
        <strain evidence="2">cv. Hale</strain>
    </source>
</reference>
<dbReference type="AlphaFoldDB" id="B9SXF9"/>
<name>B9SXF9_RICCO</name>
<organism evidence="1 2">
    <name type="scientific">Ricinus communis</name>
    <name type="common">Castor bean</name>
    <dbReference type="NCBI Taxonomy" id="3988"/>
    <lineage>
        <taxon>Eukaryota</taxon>
        <taxon>Viridiplantae</taxon>
        <taxon>Streptophyta</taxon>
        <taxon>Embryophyta</taxon>
        <taxon>Tracheophyta</taxon>
        <taxon>Spermatophyta</taxon>
        <taxon>Magnoliopsida</taxon>
        <taxon>eudicotyledons</taxon>
        <taxon>Gunneridae</taxon>
        <taxon>Pentapetalae</taxon>
        <taxon>rosids</taxon>
        <taxon>fabids</taxon>
        <taxon>Malpighiales</taxon>
        <taxon>Euphorbiaceae</taxon>
        <taxon>Acalyphoideae</taxon>
        <taxon>Acalypheae</taxon>
        <taxon>Ricinus</taxon>
    </lineage>
</organism>
<accession>B9SXF9</accession>
<sequence>MAGVDELGNEVEVSEAGHSAIATENMVDRVGEAKISDAKTKEVVSEAGYSPIEAKNIDGYEENTSIEEEQRLRRKEVRACRIGVNCIVDGIAVDGLLGFDLLDKDYNVVIDEKLEASSKDYGEENDAPSELYIDYEDNDDNIFELALIHDEVYTAAPKSSREKDILESSNSFDPIYTIDHNEENLKEFNESIENNDDLHSVKSSGDEDEIFLKFNEANGFNDP</sequence>
<dbReference type="InParanoid" id="B9SXF9"/>
<gene>
    <name evidence="1" type="ORF">RCOM_0321610</name>
</gene>
<dbReference type="EMBL" id="EQ974224">
    <property type="protein sequence ID" value="EEF31709.1"/>
    <property type="molecule type" value="Genomic_DNA"/>
</dbReference>
<evidence type="ECO:0000313" key="1">
    <source>
        <dbReference type="EMBL" id="EEF31709.1"/>
    </source>
</evidence>
<keyword evidence="2" id="KW-1185">Reference proteome</keyword>
<dbReference type="Proteomes" id="UP000008311">
    <property type="component" value="Unassembled WGS sequence"/>
</dbReference>
<proteinExistence type="predicted"/>
<protein>
    <submittedName>
        <fullName evidence="1">Uncharacterized protein</fullName>
    </submittedName>
</protein>
<evidence type="ECO:0000313" key="2">
    <source>
        <dbReference type="Proteomes" id="UP000008311"/>
    </source>
</evidence>